<proteinExistence type="predicted"/>
<reference evidence="1" key="1">
    <citation type="submission" date="2022-05" db="EMBL/GenBank/DDBJ databases">
        <title>Draft genome sequences of Clostridium perfringens strains isolated from Peru.</title>
        <authorList>
            <person name="Hurtado R."/>
            <person name="Lima L."/>
            <person name="Sousa T."/>
            <person name="Jaiswal A.K."/>
            <person name="Tiwari S."/>
            <person name="Maturrano L."/>
            <person name="Brenig B."/>
            <person name="Azevedo V."/>
        </authorList>
    </citation>
    <scope>NUCLEOTIDE SEQUENCE</scope>
    <source>
        <strain evidence="1">CP4</strain>
    </source>
</reference>
<evidence type="ECO:0000313" key="2">
    <source>
        <dbReference type="Proteomes" id="UP001141166"/>
    </source>
</evidence>
<accession>A0A9X4B6C2</accession>
<comment type="caution">
    <text evidence="1">The sequence shown here is derived from an EMBL/GenBank/DDBJ whole genome shotgun (WGS) entry which is preliminary data.</text>
</comment>
<name>A0A9X4B6C2_ENTFC</name>
<dbReference type="Proteomes" id="UP001141166">
    <property type="component" value="Unassembled WGS sequence"/>
</dbReference>
<organism evidence="1 2">
    <name type="scientific">Enterococcus faecium</name>
    <name type="common">Streptococcus faecium</name>
    <dbReference type="NCBI Taxonomy" id="1352"/>
    <lineage>
        <taxon>Bacteria</taxon>
        <taxon>Bacillati</taxon>
        <taxon>Bacillota</taxon>
        <taxon>Bacilli</taxon>
        <taxon>Lactobacillales</taxon>
        <taxon>Enterococcaceae</taxon>
        <taxon>Enterococcus</taxon>
    </lineage>
</organism>
<evidence type="ECO:0000313" key="1">
    <source>
        <dbReference type="EMBL" id="MDC4248087.1"/>
    </source>
</evidence>
<dbReference type="RefSeq" id="WP_272471408.1">
    <property type="nucleotide sequence ID" value="NZ_JAMWMK010000012.1"/>
</dbReference>
<dbReference type="EMBL" id="JAMWMK010000012">
    <property type="protein sequence ID" value="MDC4248087.1"/>
    <property type="molecule type" value="Genomic_DNA"/>
</dbReference>
<gene>
    <name evidence="1" type="ORF">M3X98_08455</name>
</gene>
<dbReference type="AlphaFoldDB" id="A0A9X4B6C2"/>
<protein>
    <submittedName>
        <fullName evidence="1">Uncharacterized protein</fullName>
    </submittedName>
</protein>
<sequence>MFDSRLKKAAWKELMRLTDEERNPYWYDDPQLVKKRDKLLVILGMPIEPVRKEGESKEAFHQRACQYFFDVRPGLELKVVSGILEGETFAQLSKENQIPPSKMAYLRAKYPVLSEKKKTKK</sequence>